<dbReference type="CDD" id="cd01650">
    <property type="entry name" value="RT_nLTR_like"/>
    <property type="match status" value="1"/>
</dbReference>
<dbReference type="PANTHER" id="PTHR31635:SF196">
    <property type="entry name" value="REVERSE TRANSCRIPTASE DOMAIN-CONTAINING PROTEIN-RELATED"/>
    <property type="match status" value="1"/>
</dbReference>
<dbReference type="InterPro" id="IPR043502">
    <property type="entry name" value="DNA/RNA_pol_sf"/>
</dbReference>
<dbReference type="Ensembl" id="ENSAMXT00005018549.1">
    <property type="protein sequence ID" value="ENSAMXP00005016803.1"/>
    <property type="gene ID" value="ENSAMXG00005008762.1"/>
</dbReference>
<protein>
    <recommendedName>
        <fullName evidence="1">Reverse transcriptase domain-containing protein</fullName>
    </recommendedName>
</protein>
<accession>A0A8B9HSV8</accession>
<dbReference type="SUPFAM" id="SSF56672">
    <property type="entry name" value="DNA/RNA polymerases"/>
    <property type="match status" value="1"/>
</dbReference>
<dbReference type="Pfam" id="PF00078">
    <property type="entry name" value="RVT_1"/>
    <property type="match status" value="1"/>
</dbReference>
<reference evidence="2" key="1">
    <citation type="submission" date="2025-08" db="UniProtKB">
        <authorList>
            <consortium name="Ensembl"/>
        </authorList>
    </citation>
    <scope>IDENTIFICATION</scope>
</reference>
<dbReference type="InterPro" id="IPR036691">
    <property type="entry name" value="Endo/exonu/phosph_ase_sf"/>
</dbReference>
<dbReference type="Gene3D" id="3.60.10.10">
    <property type="entry name" value="Endonuclease/exonuclease/phosphatase"/>
    <property type="match status" value="1"/>
</dbReference>
<sequence length="398" mass="45539">MKIFNKLYELLGVGFSTILCGDFNTDIKDRVAQNNIKITREGSLLKQMCDDCGVKDSFRELYPLEEELEEFFSSIPKIKSMDLPAIVSKITNKEIIEVIKNLNDKKSPGPDGLPAELYKVCINEIVDLLREYYNEGLAGGNLNECFYQSVITLVYKKGNPADLDNWRQIHLLNMDYKILAKIMANRISQYTEEIIEHEQTCAMKGRFMWDNLGILKSILNSKSDKDIFVVSLDQKKAFDLISRDYLWKAMEHYGFPIDFIQMVQLLYKKSKTKINVNGVLTEEIDIKRGVKQGCPLSAILYILAISPLLNQIKNDNNIEGIQTKEKSSKLKLTAYADDITVFIKNQNELNVVNEHFKRYERVAGAKINLDKTEAVWLGNETTPSLNIQIKDKIKVIGI</sequence>
<organism evidence="2 3">
    <name type="scientific">Astyanax mexicanus</name>
    <name type="common">Blind cave fish</name>
    <name type="synonym">Astyanax fasciatus mexicanus</name>
    <dbReference type="NCBI Taxonomy" id="7994"/>
    <lineage>
        <taxon>Eukaryota</taxon>
        <taxon>Metazoa</taxon>
        <taxon>Chordata</taxon>
        <taxon>Craniata</taxon>
        <taxon>Vertebrata</taxon>
        <taxon>Euteleostomi</taxon>
        <taxon>Actinopterygii</taxon>
        <taxon>Neopterygii</taxon>
        <taxon>Teleostei</taxon>
        <taxon>Ostariophysi</taxon>
        <taxon>Characiformes</taxon>
        <taxon>Characoidei</taxon>
        <taxon>Acestrorhamphidae</taxon>
        <taxon>Acestrorhamphinae</taxon>
        <taxon>Astyanax</taxon>
    </lineage>
</organism>
<dbReference type="InterPro" id="IPR000477">
    <property type="entry name" value="RT_dom"/>
</dbReference>
<evidence type="ECO:0000313" key="2">
    <source>
        <dbReference type="Ensembl" id="ENSAMXP00005016803.1"/>
    </source>
</evidence>
<evidence type="ECO:0000259" key="1">
    <source>
        <dbReference type="PROSITE" id="PS50878"/>
    </source>
</evidence>
<dbReference type="PROSITE" id="PS50878">
    <property type="entry name" value="RT_POL"/>
    <property type="match status" value="1"/>
</dbReference>
<evidence type="ECO:0000313" key="3">
    <source>
        <dbReference type="Proteomes" id="UP000694621"/>
    </source>
</evidence>
<feature type="domain" description="Reverse transcriptase" evidence="1">
    <location>
        <begin position="135"/>
        <end position="398"/>
    </location>
</feature>
<dbReference type="AlphaFoldDB" id="A0A8B9HSV8"/>
<dbReference type="PANTHER" id="PTHR31635">
    <property type="entry name" value="REVERSE TRANSCRIPTASE DOMAIN-CONTAINING PROTEIN-RELATED"/>
    <property type="match status" value="1"/>
</dbReference>
<dbReference type="SUPFAM" id="SSF56219">
    <property type="entry name" value="DNase I-like"/>
    <property type="match status" value="1"/>
</dbReference>
<dbReference type="Proteomes" id="UP000694621">
    <property type="component" value="Unplaced"/>
</dbReference>
<name>A0A8B9HSV8_ASTMX</name>
<proteinExistence type="predicted"/>